<sequence>MTLRYSLKRRHSGRMKGQEIRFPNAFEQVSVCDPSAGPSTDAVLVQTERNPWLCDKLVLNILGLVLHFMTQFMMG</sequence>
<dbReference type="AlphaFoldDB" id="A0AAE1DES9"/>
<dbReference type="EMBL" id="JAWDGP010004098">
    <property type="protein sequence ID" value="KAK3767881.1"/>
    <property type="molecule type" value="Genomic_DNA"/>
</dbReference>
<gene>
    <name evidence="2" type="ORF">RRG08_059210</name>
</gene>
<dbReference type="Proteomes" id="UP001283361">
    <property type="component" value="Unassembled WGS sequence"/>
</dbReference>
<accession>A0AAE1DES9</accession>
<feature type="transmembrane region" description="Helical" evidence="1">
    <location>
        <begin position="57"/>
        <end position="74"/>
    </location>
</feature>
<evidence type="ECO:0000313" key="3">
    <source>
        <dbReference type="Proteomes" id="UP001283361"/>
    </source>
</evidence>
<name>A0AAE1DES9_9GAST</name>
<proteinExistence type="predicted"/>
<organism evidence="2 3">
    <name type="scientific">Elysia crispata</name>
    <name type="common">lettuce slug</name>
    <dbReference type="NCBI Taxonomy" id="231223"/>
    <lineage>
        <taxon>Eukaryota</taxon>
        <taxon>Metazoa</taxon>
        <taxon>Spiralia</taxon>
        <taxon>Lophotrochozoa</taxon>
        <taxon>Mollusca</taxon>
        <taxon>Gastropoda</taxon>
        <taxon>Heterobranchia</taxon>
        <taxon>Euthyneura</taxon>
        <taxon>Panpulmonata</taxon>
        <taxon>Sacoglossa</taxon>
        <taxon>Placobranchoidea</taxon>
        <taxon>Plakobranchidae</taxon>
        <taxon>Elysia</taxon>
    </lineage>
</organism>
<comment type="caution">
    <text evidence="2">The sequence shown here is derived from an EMBL/GenBank/DDBJ whole genome shotgun (WGS) entry which is preliminary data.</text>
</comment>
<keyword evidence="1" id="KW-1133">Transmembrane helix</keyword>
<keyword evidence="1" id="KW-0472">Membrane</keyword>
<evidence type="ECO:0000313" key="2">
    <source>
        <dbReference type="EMBL" id="KAK3767881.1"/>
    </source>
</evidence>
<evidence type="ECO:0000256" key="1">
    <source>
        <dbReference type="SAM" id="Phobius"/>
    </source>
</evidence>
<keyword evidence="3" id="KW-1185">Reference proteome</keyword>
<reference evidence="2" key="1">
    <citation type="journal article" date="2023" name="G3 (Bethesda)">
        <title>A reference genome for the long-term kleptoplast-retaining sea slug Elysia crispata morphotype clarki.</title>
        <authorList>
            <person name="Eastman K.E."/>
            <person name="Pendleton A.L."/>
            <person name="Shaikh M.A."/>
            <person name="Suttiyut T."/>
            <person name="Ogas R."/>
            <person name="Tomko P."/>
            <person name="Gavelis G."/>
            <person name="Widhalm J.R."/>
            <person name="Wisecaver J.H."/>
        </authorList>
    </citation>
    <scope>NUCLEOTIDE SEQUENCE</scope>
    <source>
        <strain evidence="2">ECLA1</strain>
    </source>
</reference>
<protein>
    <submittedName>
        <fullName evidence="2">Uncharacterized protein</fullName>
    </submittedName>
</protein>
<keyword evidence="1" id="KW-0812">Transmembrane</keyword>